<organism evidence="2 3">
    <name type="scientific">Halobacillus aidingensis</name>
    <dbReference type="NCBI Taxonomy" id="240303"/>
    <lineage>
        <taxon>Bacteria</taxon>
        <taxon>Bacillati</taxon>
        <taxon>Bacillota</taxon>
        <taxon>Bacilli</taxon>
        <taxon>Bacillales</taxon>
        <taxon>Bacillaceae</taxon>
        <taxon>Halobacillus</taxon>
    </lineage>
</organism>
<evidence type="ECO:0000313" key="3">
    <source>
        <dbReference type="Proteomes" id="UP000198860"/>
    </source>
</evidence>
<dbReference type="PROSITE" id="PS50943">
    <property type="entry name" value="HTH_CROC1"/>
    <property type="match status" value="1"/>
</dbReference>
<keyword evidence="3" id="KW-1185">Reference proteome</keyword>
<dbReference type="SUPFAM" id="SSF47413">
    <property type="entry name" value="lambda repressor-like DNA-binding domains"/>
    <property type="match status" value="1"/>
</dbReference>
<dbReference type="GO" id="GO:0003677">
    <property type="term" value="F:DNA binding"/>
    <property type="evidence" value="ECO:0007669"/>
    <property type="project" value="InterPro"/>
</dbReference>
<feature type="domain" description="HTH cro/C1-type" evidence="1">
    <location>
        <begin position="14"/>
        <end position="61"/>
    </location>
</feature>
<dbReference type="Gene3D" id="1.10.260.40">
    <property type="entry name" value="lambda repressor-like DNA-binding domains"/>
    <property type="match status" value="1"/>
</dbReference>
<sequence>MALRKGRCRLPDLLNMNQAEFASKMGVQESTVSRWIRNEREMSFNKAVEASRLLNCHAEDLYDWIKVD</sequence>
<dbReference type="Proteomes" id="UP000198860">
    <property type="component" value="Unassembled WGS sequence"/>
</dbReference>
<evidence type="ECO:0000259" key="1">
    <source>
        <dbReference type="PROSITE" id="PS50943"/>
    </source>
</evidence>
<dbReference type="Pfam" id="PF01381">
    <property type="entry name" value="HTH_3"/>
    <property type="match status" value="1"/>
</dbReference>
<gene>
    <name evidence="2" type="ORF">SAMN05421677_1081</name>
</gene>
<dbReference type="CDD" id="cd00093">
    <property type="entry name" value="HTH_XRE"/>
    <property type="match status" value="1"/>
</dbReference>
<proteinExistence type="predicted"/>
<dbReference type="EMBL" id="FNIZ01000008">
    <property type="protein sequence ID" value="SDO78415.1"/>
    <property type="molecule type" value="Genomic_DNA"/>
</dbReference>
<dbReference type="InterPro" id="IPR001387">
    <property type="entry name" value="Cro/C1-type_HTH"/>
</dbReference>
<dbReference type="SMART" id="SM00530">
    <property type="entry name" value="HTH_XRE"/>
    <property type="match status" value="1"/>
</dbReference>
<reference evidence="3" key="1">
    <citation type="submission" date="2016-10" db="EMBL/GenBank/DDBJ databases">
        <authorList>
            <person name="Varghese N."/>
            <person name="Submissions S."/>
        </authorList>
    </citation>
    <scope>NUCLEOTIDE SEQUENCE [LARGE SCALE GENOMIC DNA]</scope>
    <source>
        <strain evidence="3">CGMCC 1.3703</strain>
    </source>
</reference>
<evidence type="ECO:0000313" key="2">
    <source>
        <dbReference type="EMBL" id="SDO78415.1"/>
    </source>
</evidence>
<dbReference type="AlphaFoldDB" id="A0A1H0MDM0"/>
<accession>A0A1H0MDM0</accession>
<name>A0A1H0MDM0_HALAD</name>
<dbReference type="InterPro" id="IPR010982">
    <property type="entry name" value="Lambda_DNA-bd_dom_sf"/>
</dbReference>
<protein>
    <submittedName>
        <fullName evidence="2">Helix-turn-helix</fullName>
    </submittedName>
</protein>